<keyword evidence="13" id="KW-0411">Iron-sulfur</keyword>
<evidence type="ECO:0000256" key="13">
    <source>
        <dbReference type="ARBA" id="ARBA00023014"/>
    </source>
</evidence>
<evidence type="ECO:0000256" key="9">
    <source>
        <dbReference type="ARBA" id="ARBA00022827"/>
    </source>
</evidence>
<dbReference type="FunFam" id="2.160.20.60:FF:000001">
    <property type="entry name" value="Glutamate synthase, large subunit"/>
    <property type="match status" value="1"/>
</dbReference>
<dbReference type="FunFam" id="3.20.20.70:FF:000031">
    <property type="entry name" value="Glutamate synthase 1 [NADH]"/>
    <property type="match status" value="1"/>
</dbReference>
<dbReference type="RefSeq" id="WP_256396409.1">
    <property type="nucleotide sequence ID" value="NZ_JANHDJ010000004.1"/>
</dbReference>
<dbReference type="InterPro" id="IPR050711">
    <property type="entry name" value="ET-N_metabolism_enzyme"/>
</dbReference>
<dbReference type="GO" id="GO:0004355">
    <property type="term" value="F:glutamate synthase (NADPH) activity"/>
    <property type="evidence" value="ECO:0007669"/>
    <property type="project" value="UniProtKB-EC"/>
</dbReference>
<evidence type="ECO:0000256" key="4">
    <source>
        <dbReference type="ARBA" id="ARBA00009716"/>
    </source>
</evidence>
<keyword evidence="14" id="KW-0314">Glutamate biosynthesis</keyword>
<evidence type="ECO:0000256" key="12">
    <source>
        <dbReference type="ARBA" id="ARBA00023004"/>
    </source>
</evidence>
<dbReference type="PANTHER" id="PTHR11938:SF133">
    <property type="entry name" value="GLUTAMATE SYNTHASE (NADH)"/>
    <property type="match status" value="1"/>
</dbReference>
<dbReference type="EC" id="1.4.1.13" evidence="19"/>
<sequence>MTKPHSDTHAHGEDAHAGTVGLADPTDDRSNCGVGAVVDLDGGASHSVVEDGIELLCNLEHRGTTGAEKDTGDGAGITVQRPDDFFDDVVGDLPETYAVGSIFMPQDDALRAEIADFFEETVADYDLEVFEWRDVPTDNSELGKTAVDSEPNVQQAFVAPTAEMTADAFDRALYLSRKAVEAGIDEIDDSGRFYVCSLDRKTVVYKGLLKGEQLAGYYEDLTDERVKSTLVLVHARFSTNTLGAWHLAHPYRKIIHNGEINTIRGNINWMRARESALEDEKFGEEIEMLKPITKAGQSDTASVDNAVELLLHSGRELPHVLRMLIPEAHENDDAMDSDRQEWYDYHASLIEPWDGPALVAGTDGEKISAVLDRNGLRPCRYDITTDNQLIMASEVGALDTDPSEITERGRLQPGEIFVADPEEGRVIPDAEVFDELIDDNYGEWVDDHQQHLEDISGDSLEPQGDVSELRAHQAAFGYTTDQLNHLLEPMANQGKDPVGSMGDDTPLSVLGEFNRPLFTYFKQLFAQVSNPPIDYIREELVTSLQSRLGEQRNLMDESPEHAHQLVLDSPVLSDEETASIKGLDRDADGFESTTLDMTYDPETDLETAVEELRDDAREAIHAGADIIVLSDRGAGEDRIPIPSLLATGGVHHDLVRHGLRTDVGLVVESGDPREVHHLATLVGYGAGAVNPYLAYQTISDLCAGPDGVDEEEAIDGYIHALEHGLLKIMAKMGISTVESYQGAQIFEAVGLSSDLIAEYFEGTEIRTEGIGLDVIEDDVRTRHAVGFGSDPELETQGEYEHRSSGIYHQWNPKTVGTLQQAVRSGDYERYLEFAELINDQNENLQTLRGLLEFDSDRESVPLEEVEPIHEIVENFSTAAMSLGSISPESHETNSIAMNRLGGKSNTGEGGEPPERFGTEKECNVKQVASGRFGVTSEYLTSADEIQIKMAQGSKPGEGGHLPGKKVNEMIAHVRYATPGVGLISPPPLHDIYSIEDLKQLIHDLKAANPEADINVKLVSEAGIGTIAAGVAKANADVVHISGDSGGTGASPKTSIKNAGLPWELGLAEANQMLCGTDLRDRIKVTADGGMKTGRDIAVAALLGAEEYVFGTAALVTAGCVMARQCHANTCPVGVATQDEDLRERFPGQPDHVINYMTFMAQELREIMADLGFKSLDEMIGRPELLDQRETDHPKAKHLDLSTVIAPTAGDQRRKTREQDHEVDSQLDWELIDEAEPALESGRRVQLDHEISNVDRAVGATLSNTISSQYGGEGLADDTISVDFDGIAGQSFGAFLASGVTMDLTGAANDYVGKGLSGGKLIVQTPETAAYEADENILIGNVALYGATQGEAYFNGVAGERFGVRNSGVKAVVEGVGDHGCEYMTGGVVAVLGETGRNFAAGMSGGVAYVYDADGEFESKLNTGMVTFSESLTGKDERMLTRMVENHAEYTGSDRAAELLEEWGTEIDNFVRVFPDAYANVIENEGADDVREELPETASAAVDARLDAEAVSSDD</sequence>
<gene>
    <name evidence="19" type="primary">gltB</name>
    <name evidence="19" type="ORF">ACFSBW_14400</name>
</gene>
<dbReference type="PROSITE" id="PS51278">
    <property type="entry name" value="GATASE_TYPE_2"/>
    <property type="match status" value="1"/>
</dbReference>
<comment type="caution">
    <text evidence="19">The sequence shown here is derived from an EMBL/GenBank/DDBJ whole genome shotgun (WGS) entry which is preliminary data.</text>
</comment>
<keyword evidence="20" id="KW-1185">Reference proteome</keyword>
<evidence type="ECO:0000256" key="5">
    <source>
        <dbReference type="ARBA" id="ARBA00022605"/>
    </source>
</evidence>
<dbReference type="NCBIfam" id="NF008730">
    <property type="entry name" value="PRK11750.1"/>
    <property type="match status" value="1"/>
</dbReference>
<evidence type="ECO:0000256" key="1">
    <source>
        <dbReference type="ARBA" id="ARBA00001917"/>
    </source>
</evidence>
<dbReference type="Gene3D" id="3.20.20.70">
    <property type="entry name" value="Aldolase class I"/>
    <property type="match status" value="2"/>
</dbReference>
<dbReference type="InterPro" id="IPR002932">
    <property type="entry name" value="Glu_synthdom"/>
</dbReference>
<dbReference type="SUPFAM" id="SSF56235">
    <property type="entry name" value="N-terminal nucleophile aminohydrolases (Ntn hydrolases)"/>
    <property type="match status" value="1"/>
</dbReference>
<dbReference type="SUPFAM" id="SSF69336">
    <property type="entry name" value="Alpha subunit of glutamate synthase, C-terminal domain"/>
    <property type="match status" value="1"/>
</dbReference>
<dbReference type="InterPro" id="IPR029055">
    <property type="entry name" value="Ntn_hydrolases_N"/>
</dbReference>
<dbReference type="GO" id="GO:0051538">
    <property type="term" value="F:3 iron, 4 sulfur cluster binding"/>
    <property type="evidence" value="ECO:0007669"/>
    <property type="project" value="UniProtKB-KW"/>
</dbReference>
<comment type="similarity">
    <text evidence="4">Belongs to the glutamate synthase family.</text>
</comment>
<feature type="region of interest" description="Disordered" evidence="17">
    <location>
        <begin position="1488"/>
        <end position="1514"/>
    </location>
</feature>
<evidence type="ECO:0000313" key="19">
    <source>
        <dbReference type="EMBL" id="MFD1643064.1"/>
    </source>
</evidence>
<dbReference type="GO" id="GO:0046872">
    <property type="term" value="F:metal ion binding"/>
    <property type="evidence" value="ECO:0007669"/>
    <property type="project" value="UniProtKB-KW"/>
</dbReference>
<evidence type="ECO:0000259" key="18">
    <source>
        <dbReference type="PROSITE" id="PS51278"/>
    </source>
</evidence>
<keyword evidence="11 19" id="KW-0560">Oxidoreductase</keyword>
<feature type="region of interest" description="Disordered" evidence="17">
    <location>
        <begin position="897"/>
        <end position="920"/>
    </location>
</feature>
<dbReference type="InterPro" id="IPR013785">
    <property type="entry name" value="Aldolase_TIM"/>
</dbReference>
<evidence type="ECO:0000256" key="14">
    <source>
        <dbReference type="ARBA" id="ARBA00023164"/>
    </source>
</evidence>
<dbReference type="PANTHER" id="PTHR11938">
    <property type="entry name" value="FAD NADPH DEHYDROGENASE/OXIDOREDUCTASE"/>
    <property type="match status" value="1"/>
</dbReference>
<comment type="pathway">
    <text evidence="16">Amino-acid biosynthesis.</text>
</comment>
<dbReference type="Pfam" id="PF01493">
    <property type="entry name" value="GXGXG"/>
    <property type="match status" value="1"/>
</dbReference>
<protein>
    <submittedName>
        <fullName evidence="19">Glutamate synthase large subunit</fullName>
        <ecNumber evidence="19">1.4.1.13</ecNumber>
    </submittedName>
</protein>
<dbReference type="InterPro" id="IPR017932">
    <property type="entry name" value="GATase_2_dom"/>
</dbReference>
<comment type="cofactor">
    <cofactor evidence="2">
        <name>[3Fe-4S] cluster</name>
        <dbReference type="ChEBI" id="CHEBI:21137"/>
    </cofactor>
</comment>
<feature type="domain" description="Glutamine amidotransferase type-2" evidence="18">
    <location>
        <begin position="32"/>
        <end position="422"/>
    </location>
</feature>
<dbReference type="Pfam" id="PF01645">
    <property type="entry name" value="Glu_synthase"/>
    <property type="match status" value="1"/>
</dbReference>
<proteinExistence type="inferred from homology"/>
<dbReference type="InterPro" id="IPR002489">
    <property type="entry name" value="Glu_synth_asu_C"/>
</dbReference>
<comment type="cofactor">
    <cofactor evidence="3">
        <name>FAD</name>
        <dbReference type="ChEBI" id="CHEBI:57692"/>
    </cofactor>
</comment>
<dbReference type="CDD" id="cd00982">
    <property type="entry name" value="gltB_C"/>
    <property type="match status" value="1"/>
</dbReference>
<feature type="region of interest" description="Disordered" evidence="17">
    <location>
        <begin position="1"/>
        <end position="26"/>
    </location>
</feature>
<dbReference type="SUPFAM" id="SSF51395">
    <property type="entry name" value="FMN-linked oxidoreductases"/>
    <property type="match status" value="1"/>
</dbReference>
<reference evidence="19 20" key="1">
    <citation type="journal article" date="2019" name="Int. J. Syst. Evol. Microbiol.">
        <title>The Global Catalogue of Microorganisms (GCM) 10K type strain sequencing project: providing services to taxonomists for standard genome sequencing and annotation.</title>
        <authorList>
            <consortium name="The Broad Institute Genomics Platform"/>
            <consortium name="The Broad Institute Genome Sequencing Center for Infectious Disease"/>
            <person name="Wu L."/>
            <person name="Ma J."/>
        </authorList>
    </citation>
    <scope>NUCLEOTIDE SEQUENCE [LARGE SCALE GENOMIC DNA]</scope>
    <source>
        <strain evidence="19 20">CGMCC 1.10593</strain>
    </source>
</reference>
<keyword evidence="12" id="KW-0408">Iron</keyword>
<dbReference type="EMBL" id="JBHUDM010000004">
    <property type="protein sequence ID" value="MFD1643064.1"/>
    <property type="molecule type" value="Genomic_DNA"/>
</dbReference>
<dbReference type="GO" id="GO:0006537">
    <property type="term" value="P:glutamate biosynthetic process"/>
    <property type="evidence" value="ECO:0007669"/>
    <property type="project" value="UniProtKB-KW"/>
</dbReference>
<evidence type="ECO:0000256" key="8">
    <source>
        <dbReference type="ARBA" id="ARBA00022723"/>
    </source>
</evidence>
<evidence type="ECO:0000256" key="3">
    <source>
        <dbReference type="ARBA" id="ARBA00001974"/>
    </source>
</evidence>
<evidence type="ECO:0000313" key="20">
    <source>
        <dbReference type="Proteomes" id="UP001597052"/>
    </source>
</evidence>
<dbReference type="CDD" id="cd00713">
    <property type="entry name" value="GltS"/>
    <property type="match status" value="1"/>
</dbReference>
<keyword evidence="7" id="KW-0288">FMN</keyword>
<keyword evidence="9" id="KW-0274">FAD</keyword>
<dbReference type="InterPro" id="IPR006982">
    <property type="entry name" value="Glu_synth_centr_N"/>
</dbReference>
<evidence type="ECO:0000256" key="7">
    <source>
        <dbReference type="ARBA" id="ARBA00022643"/>
    </source>
</evidence>
<evidence type="ECO:0000256" key="10">
    <source>
        <dbReference type="ARBA" id="ARBA00022962"/>
    </source>
</evidence>
<evidence type="ECO:0000256" key="16">
    <source>
        <dbReference type="ARBA" id="ARBA00029440"/>
    </source>
</evidence>
<keyword evidence="6" id="KW-0285">Flavoprotein</keyword>
<dbReference type="Gene3D" id="3.60.20.10">
    <property type="entry name" value="Glutamine Phosphoribosylpyrophosphate, subunit 1, domain 1"/>
    <property type="match status" value="1"/>
</dbReference>
<evidence type="ECO:0000256" key="11">
    <source>
        <dbReference type="ARBA" id="ARBA00023002"/>
    </source>
</evidence>
<name>A0ABD6DCZ8_9EURY</name>
<evidence type="ECO:0000256" key="2">
    <source>
        <dbReference type="ARBA" id="ARBA00001927"/>
    </source>
</evidence>
<evidence type="ECO:0000256" key="15">
    <source>
        <dbReference type="ARBA" id="ARBA00023291"/>
    </source>
</evidence>
<organism evidence="19 20">
    <name type="scientific">Halohasta litorea</name>
    <dbReference type="NCBI Taxonomy" id="869891"/>
    <lineage>
        <taxon>Archaea</taxon>
        <taxon>Methanobacteriati</taxon>
        <taxon>Methanobacteriota</taxon>
        <taxon>Stenosarchaea group</taxon>
        <taxon>Halobacteria</taxon>
        <taxon>Halobacteriales</taxon>
        <taxon>Haloferacaceae</taxon>
        <taxon>Halohasta</taxon>
    </lineage>
</organism>
<dbReference type="CDD" id="cd02808">
    <property type="entry name" value="GltS_FMN"/>
    <property type="match status" value="1"/>
</dbReference>
<comment type="cofactor">
    <cofactor evidence="1">
        <name>FMN</name>
        <dbReference type="ChEBI" id="CHEBI:58210"/>
    </cofactor>
</comment>
<feature type="compositionally biased region" description="Basic and acidic residues" evidence="17">
    <location>
        <begin position="1"/>
        <end position="16"/>
    </location>
</feature>
<keyword evidence="8" id="KW-0479">Metal-binding</keyword>
<dbReference type="Pfam" id="PF04898">
    <property type="entry name" value="Glu_syn_central"/>
    <property type="match status" value="1"/>
</dbReference>
<dbReference type="Gene3D" id="2.160.20.60">
    <property type="entry name" value="Glutamate synthase, alpha subunit, C-terminal domain"/>
    <property type="match status" value="1"/>
</dbReference>
<dbReference type="FunFam" id="3.60.20.10:FF:000001">
    <property type="entry name" value="Glutamate synthase, large subunit"/>
    <property type="match status" value="1"/>
</dbReference>
<evidence type="ECO:0000256" key="17">
    <source>
        <dbReference type="SAM" id="MobiDB-lite"/>
    </source>
</evidence>
<dbReference type="InterPro" id="IPR036485">
    <property type="entry name" value="Glu_synth_asu_C_sf"/>
</dbReference>
<dbReference type="Proteomes" id="UP001597052">
    <property type="component" value="Unassembled WGS sequence"/>
</dbReference>
<accession>A0ABD6DCZ8</accession>
<dbReference type="Pfam" id="PF00310">
    <property type="entry name" value="GATase_2"/>
    <property type="match status" value="1"/>
</dbReference>
<keyword evidence="10" id="KW-0315">Glutamine amidotransferase</keyword>
<keyword evidence="15" id="KW-0003">3Fe-4S</keyword>
<evidence type="ECO:0000256" key="6">
    <source>
        <dbReference type="ARBA" id="ARBA00022630"/>
    </source>
</evidence>
<keyword evidence="5" id="KW-0028">Amino-acid biosynthesis</keyword>